<dbReference type="GO" id="GO:0004622">
    <property type="term" value="F:phosphatidylcholine lysophospholipase activity"/>
    <property type="evidence" value="ECO:0007669"/>
    <property type="project" value="TreeGrafter"/>
</dbReference>
<feature type="domain" description="SGNH hydrolase-type esterase" evidence="1">
    <location>
        <begin position="49"/>
        <end position="223"/>
    </location>
</feature>
<dbReference type="PANTHER" id="PTHR30383">
    <property type="entry name" value="THIOESTERASE 1/PROTEASE 1/LYSOPHOSPHOLIPASE L1"/>
    <property type="match status" value="1"/>
</dbReference>
<evidence type="ECO:0000259" key="1">
    <source>
        <dbReference type="Pfam" id="PF13472"/>
    </source>
</evidence>
<dbReference type="InterPro" id="IPR036514">
    <property type="entry name" value="SGNH_hydro_sf"/>
</dbReference>
<gene>
    <name evidence="2" type="ORF">HGA15_25425</name>
</gene>
<reference evidence="2 3" key="1">
    <citation type="submission" date="2020-04" db="EMBL/GenBank/DDBJ databases">
        <title>MicrobeNet Type strains.</title>
        <authorList>
            <person name="Nicholson A.C."/>
        </authorList>
    </citation>
    <scope>NUCLEOTIDE SEQUENCE [LARGE SCALE GENOMIC DNA]</scope>
    <source>
        <strain evidence="2 3">JCM 3332</strain>
    </source>
</reference>
<dbReference type="InterPro" id="IPR051532">
    <property type="entry name" value="Ester_Hydrolysis_Enzymes"/>
</dbReference>
<dbReference type="InterPro" id="IPR013830">
    <property type="entry name" value="SGNH_hydro"/>
</dbReference>
<evidence type="ECO:0000313" key="2">
    <source>
        <dbReference type="EMBL" id="NKY59437.1"/>
    </source>
</evidence>
<dbReference type="Gene3D" id="3.40.50.1110">
    <property type="entry name" value="SGNH hydrolase"/>
    <property type="match status" value="1"/>
</dbReference>
<comment type="caution">
    <text evidence="2">The sequence shown here is derived from an EMBL/GenBank/DDBJ whole genome shotgun (WGS) entry which is preliminary data.</text>
</comment>
<dbReference type="Pfam" id="PF13472">
    <property type="entry name" value="Lipase_GDSL_2"/>
    <property type="match status" value="1"/>
</dbReference>
<name>A0A846YJY6_9NOCA</name>
<dbReference type="SUPFAM" id="SSF52266">
    <property type="entry name" value="SGNH hydrolase"/>
    <property type="match status" value="1"/>
</dbReference>
<keyword evidence="3" id="KW-1185">Reference proteome</keyword>
<dbReference type="Proteomes" id="UP000570678">
    <property type="component" value="Unassembled WGS sequence"/>
</dbReference>
<proteinExistence type="predicted"/>
<dbReference type="PANTHER" id="PTHR30383:SF5">
    <property type="entry name" value="SGNH HYDROLASE-TYPE ESTERASE DOMAIN-CONTAINING PROTEIN"/>
    <property type="match status" value="1"/>
</dbReference>
<sequence length="239" mass="26483">MSYRYFRIEVKPVGRPHTPNREYAGGRAGRYTPTRCQNLWVSNDLRICFVGDSFVAGMGDPEVLGWSGRLTVDAHAAGVAPTAYNLGVRRQTSTDIAGRWQAECRQRLPREAQGRVVFSFGVNDTMQIDGRTRVATATSVVNLRAMLAGTHVESWPVLMVGPPPVDDAEHNRRTADLDERFGQVCAEHGVPYVSSCHRLAADTVWMEQVRAGDGAHPGTAGYTAFAELLLPHWREWLGY</sequence>
<evidence type="ECO:0000313" key="3">
    <source>
        <dbReference type="Proteomes" id="UP000570678"/>
    </source>
</evidence>
<dbReference type="AlphaFoldDB" id="A0A846YJY6"/>
<dbReference type="EMBL" id="JAAXOT010000015">
    <property type="protein sequence ID" value="NKY59437.1"/>
    <property type="molecule type" value="Genomic_DNA"/>
</dbReference>
<accession>A0A846YJY6</accession>
<protein>
    <submittedName>
        <fullName evidence="2">G-D-S-L family lipolytic protein</fullName>
    </submittedName>
</protein>
<organism evidence="2 3">
    <name type="scientific">Nocardia flavorosea</name>
    <dbReference type="NCBI Taxonomy" id="53429"/>
    <lineage>
        <taxon>Bacteria</taxon>
        <taxon>Bacillati</taxon>
        <taxon>Actinomycetota</taxon>
        <taxon>Actinomycetes</taxon>
        <taxon>Mycobacteriales</taxon>
        <taxon>Nocardiaceae</taxon>
        <taxon>Nocardia</taxon>
    </lineage>
</organism>